<dbReference type="InterPro" id="IPR035930">
    <property type="entry name" value="FomD-like_sf"/>
</dbReference>
<evidence type="ECO:0000313" key="3">
    <source>
        <dbReference type="EMBL" id="HIT74164.1"/>
    </source>
</evidence>
<dbReference type="PANTHER" id="PTHR39159:SF1">
    <property type="entry name" value="UPF0374 PROTEIN YGAC"/>
    <property type="match status" value="1"/>
</dbReference>
<dbReference type="Gene3D" id="2.40.380.10">
    <property type="entry name" value="FomD-like"/>
    <property type="match status" value="1"/>
</dbReference>
<dbReference type="GO" id="GO:0016787">
    <property type="term" value="F:hydrolase activity"/>
    <property type="evidence" value="ECO:0007669"/>
    <property type="project" value="UniProtKB-KW"/>
</dbReference>
<dbReference type="InterPro" id="IPR007295">
    <property type="entry name" value="DUF402"/>
</dbReference>
<name>A0A9D1KKF3_9ACTN</name>
<proteinExistence type="predicted"/>
<dbReference type="SUPFAM" id="SSF159234">
    <property type="entry name" value="FomD-like"/>
    <property type="match status" value="1"/>
</dbReference>
<feature type="domain" description="DUF402" evidence="2">
    <location>
        <begin position="40"/>
        <end position="155"/>
    </location>
</feature>
<gene>
    <name evidence="3" type="ORF">IAA98_01090</name>
</gene>
<dbReference type="EMBL" id="DVLP01000034">
    <property type="protein sequence ID" value="HIT74164.1"/>
    <property type="molecule type" value="Genomic_DNA"/>
</dbReference>
<evidence type="ECO:0000313" key="4">
    <source>
        <dbReference type="Proteomes" id="UP000886842"/>
    </source>
</evidence>
<accession>A0A9D1KKF3</accession>
<protein>
    <submittedName>
        <fullName evidence="3">DUF402 domain-containing protein</fullName>
    </submittedName>
</protein>
<sequence>MRDFDFHPDEATVRCFAYPASGTVVNDESMWVGQTRQASPYDTMTEDLVLRHFALADEWFKLNATFDLRGILIQPGPPETSFAINCDIATPMVRVGEDVSAVDLFLDVLVRTDGTHRVVDNDEFEQAIGDGLLSTVEARRAEEGLVRLLGWVESGRLASLVHDYALDTVGQAPHPLPVEHWDVENVPSVAPGTRPTWHHG</sequence>
<reference evidence="3" key="1">
    <citation type="submission" date="2020-10" db="EMBL/GenBank/DDBJ databases">
        <authorList>
            <person name="Gilroy R."/>
        </authorList>
    </citation>
    <scope>NUCLEOTIDE SEQUENCE</scope>
    <source>
        <strain evidence="3">ChiGjej1B1-24693</strain>
    </source>
</reference>
<evidence type="ECO:0000256" key="1">
    <source>
        <dbReference type="ARBA" id="ARBA00022801"/>
    </source>
</evidence>
<keyword evidence="1" id="KW-0378">Hydrolase</keyword>
<dbReference type="PANTHER" id="PTHR39159">
    <property type="match status" value="1"/>
</dbReference>
<dbReference type="AlphaFoldDB" id="A0A9D1KKF3"/>
<evidence type="ECO:0000259" key="2">
    <source>
        <dbReference type="Pfam" id="PF04167"/>
    </source>
</evidence>
<dbReference type="Pfam" id="PF04167">
    <property type="entry name" value="DUF402"/>
    <property type="match status" value="1"/>
</dbReference>
<organism evidence="3 4">
    <name type="scientific">Candidatus Avipropionibacterium avicola</name>
    <dbReference type="NCBI Taxonomy" id="2840701"/>
    <lineage>
        <taxon>Bacteria</taxon>
        <taxon>Bacillati</taxon>
        <taxon>Actinomycetota</taxon>
        <taxon>Actinomycetes</taxon>
        <taxon>Propionibacteriales</taxon>
        <taxon>Propionibacteriaceae</taxon>
        <taxon>Propionibacteriaceae incertae sedis</taxon>
        <taxon>Candidatus Avipropionibacterium</taxon>
    </lineage>
</organism>
<dbReference type="InterPro" id="IPR050212">
    <property type="entry name" value="Ntdp-like"/>
</dbReference>
<dbReference type="Proteomes" id="UP000886842">
    <property type="component" value="Unassembled WGS sequence"/>
</dbReference>
<reference evidence="3" key="2">
    <citation type="journal article" date="2021" name="PeerJ">
        <title>Extensive microbial diversity within the chicken gut microbiome revealed by metagenomics and culture.</title>
        <authorList>
            <person name="Gilroy R."/>
            <person name="Ravi A."/>
            <person name="Getino M."/>
            <person name="Pursley I."/>
            <person name="Horton D.L."/>
            <person name="Alikhan N.F."/>
            <person name="Baker D."/>
            <person name="Gharbi K."/>
            <person name="Hall N."/>
            <person name="Watson M."/>
            <person name="Adriaenssens E.M."/>
            <person name="Foster-Nyarko E."/>
            <person name="Jarju S."/>
            <person name="Secka A."/>
            <person name="Antonio M."/>
            <person name="Oren A."/>
            <person name="Chaudhuri R.R."/>
            <person name="La Ragione R."/>
            <person name="Hildebrand F."/>
            <person name="Pallen M.J."/>
        </authorList>
    </citation>
    <scope>NUCLEOTIDE SEQUENCE</scope>
    <source>
        <strain evidence="3">ChiGjej1B1-24693</strain>
    </source>
</reference>
<comment type="caution">
    <text evidence="3">The sequence shown here is derived from an EMBL/GenBank/DDBJ whole genome shotgun (WGS) entry which is preliminary data.</text>
</comment>